<gene>
    <name evidence="1" type="ORF">GZ78_10895</name>
</gene>
<sequence length="1186" mass="127370">MAINNDDVKLFESQRLSDEEDGGGRATGSVVIDGNVNNLFQDISRIDRTIGDVALRKAYIGISTDNNDAYLGSHIILTDAPDDDNVSVLLFNTDSQVDERSIARDRIEAYVVPGTSASFELLGDQLVGQRSIVGIQREEKALPEIGEVYRLHNSDTSKEQYVRITKVEHRIETFTYAYGSGSYIDFERRRLDMEISAALIDRFPGGIATPSGTLMLVSSEGASEAKTTVQSTQIADTSRYYGIQATKADINKGDLTLKVNSVYSPLVPSARVESPVVDQYGGYTAKRMVATASSQRNVSLSFVHLSGNQSRVFLQTGALPGSITLTLEGGTFEDDKTGQLVHKSGANNYSNLTIDYESGELNVWRNSSYFTSTATALYQPATGITGAAISGTVSITSQNRGFNYTFNFAEAKPKPGTLVVSYISLGKWQDLNDPGNGLLTGSGSGTMDFSTGSVAVTLEGLPDPDSKLVFSYISQADDEITLRTGSVAVDKFSFRHTTEKSGIKPGSITITYLSNSETKTLTDQGNGLLTGDGSGSAHYASGELGFVLDALPDQGTEIEIQYEEGEVAGGIVDVAVDGSGLMTGTIAGAPLLPGSVQIQFAVERQSNVPQHANRRKDDYTTYQTTSQRFKSYNDDGSGNWRGITGTLDYQTGNFTLQATENYNYPEYTLKKSAYKYKLIHTNTTKTEVFSGNTVTSQAQSNSLSHQANTDTLSAPELTIDLLPLIEDPLLPGSVVLEWDGELYFDRDGVLYKDVSSQTNAGVSVGSLDYTGGIATLSVYPSGSVSTANIQAAATISGGFKVDAIAFRTPGAPIRAGSLQLTAVRVDNAEIITATADFNGEINTSEVQGTMDTTTGWCELTFTDGSSPDNEPIYVIPQSVRYNCIVETSLPLDAELIGLDPVRLPPNGQVPIYRPGDIVVISHTQSTDAGTPTAGRVVTLNRDHQAEITVEDSQGSALDPAQYTTDRAEGKVTFADPLLLQDVEGNSLTAPFTIKDRVEHMSVASDVQINGEVTIIAPVPWDLPASETQVSSAVVYGDLQARVHHFFSQKVWDGGNPNWTDERIGDNTTAQYNTVNYPLEVTNKGAIFGKWAIIFTSSTAFQVVEEKLGIIDTATTAADAAPINPETGTPYFSIKAEGWGTGWAVGNAIRFNTDGCLAPVWICRTVLAGQGTETSDQFTLQIRGDAD</sequence>
<accession>A0A081NI02</accession>
<dbReference type="AlphaFoldDB" id="A0A081NI02"/>
<reference evidence="1 2" key="1">
    <citation type="submission" date="2014-06" db="EMBL/GenBank/DDBJ databases">
        <title>Whole Genome Sequences of Three Symbiotic Endozoicomonas Bacteria.</title>
        <authorList>
            <person name="Neave M.J."/>
            <person name="Apprill A."/>
            <person name="Voolstra C.R."/>
        </authorList>
    </citation>
    <scope>NUCLEOTIDE SEQUENCE [LARGE SCALE GENOMIC DNA]</scope>
    <source>
        <strain evidence="1 2">DSM 25634</strain>
    </source>
</reference>
<proteinExistence type="predicted"/>
<dbReference type="STRING" id="1137799.GZ78_10895"/>
<organism evidence="1 2">
    <name type="scientific">Endozoicomonas numazuensis</name>
    <dbReference type="NCBI Taxonomy" id="1137799"/>
    <lineage>
        <taxon>Bacteria</taxon>
        <taxon>Pseudomonadati</taxon>
        <taxon>Pseudomonadota</taxon>
        <taxon>Gammaproteobacteria</taxon>
        <taxon>Oceanospirillales</taxon>
        <taxon>Endozoicomonadaceae</taxon>
        <taxon>Endozoicomonas</taxon>
    </lineage>
</organism>
<protein>
    <submittedName>
        <fullName evidence="1">Uncharacterized protein</fullName>
    </submittedName>
</protein>
<dbReference type="EMBL" id="JOKH01000002">
    <property type="protein sequence ID" value="KEQ18075.1"/>
    <property type="molecule type" value="Genomic_DNA"/>
</dbReference>
<dbReference type="eggNOG" id="ENOG502Z7RQ">
    <property type="taxonomic scope" value="Bacteria"/>
</dbReference>
<dbReference type="OrthoDB" id="8477619at2"/>
<evidence type="ECO:0000313" key="1">
    <source>
        <dbReference type="EMBL" id="KEQ18075.1"/>
    </source>
</evidence>
<dbReference type="RefSeq" id="WP_034835138.1">
    <property type="nucleotide sequence ID" value="NZ_JOKH01000002.1"/>
</dbReference>
<dbReference type="Proteomes" id="UP000028073">
    <property type="component" value="Unassembled WGS sequence"/>
</dbReference>
<keyword evidence="2" id="KW-1185">Reference proteome</keyword>
<name>A0A081NI02_9GAMM</name>
<comment type="caution">
    <text evidence="1">The sequence shown here is derived from an EMBL/GenBank/DDBJ whole genome shotgun (WGS) entry which is preliminary data.</text>
</comment>
<evidence type="ECO:0000313" key="2">
    <source>
        <dbReference type="Proteomes" id="UP000028073"/>
    </source>
</evidence>